<dbReference type="EMBL" id="CP137640">
    <property type="protein sequence ID" value="WVX81173.1"/>
    <property type="molecule type" value="Genomic_DNA"/>
</dbReference>
<protein>
    <submittedName>
        <fullName evidence="1">DUF3895 domain-containing protein</fullName>
    </submittedName>
</protein>
<gene>
    <name evidence="1" type="ORF">R4Z09_28890</name>
</gene>
<evidence type="ECO:0000313" key="2">
    <source>
        <dbReference type="Proteomes" id="UP001357223"/>
    </source>
</evidence>
<keyword evidence="2" id="KW-1185">Reference proteome</keyword>
<evidence type="ECO:0000313" key="1">
    <source>
        <dbReference type="EMBL" id="WVX81173.1"/>
    </source>
</evidence>
<dbReference type="Proteomes" id="UP001357223">
    <property type="component" value="Chromosome"/>
</dbReference>
<accession>A0ABZ2CDP1</accession>
<proteinExistence type="predicted"/>
<organism evidence="1 2">
    <name type="scientific">Niallia oryzisoli</name>
    <dbReference type="NCBI Taxonomy" id="1737571"/>
    <lineage>
        <taxon>Bacteria</taxon>
        <taxon>Bacillati</taxon>
        <taxon>Bacillota</taxon>
        <taxon>Bacilli</taxon>
        <taxon>Bacillales</taxon>
        <taxon>Bacillaceae</taxon>
        <taxon>Niallia</taxon>
    </lineage>
</organism>
<dbReference type="RefSeq" id="WP_338450103.1">
    <property type="nucleotide sequence ID" value="NZ_CP137640.1"/>
</dbReference>
<name>A0ABZ2CDP1_9BACI</name>
<reference evidence="1 2" key="1">
    <citation type="submission" date="2023-10" db="EMBL/GenBank/DDBJ databases">
        <title>Niallia locisalis sp.nov. isolated from a salt pond sample.</title>
        <authorList>
            <person name="Li X.-J."/>
            <person name="Dong L."/>
        </authorList>
    </citation>
    <scope>NUCLEOTIDE SEQUENCE [LARGE SCALE GENOMIC DNA]</scope>
    <source>
        <strain evidence="1 2">DSM 29761</strain>
    </source>
</reference>
<sequence>MDYFYTSQQRDARLNTLTEDQRLYLIEKLKRGKRTVFSNELAKGKGTYLGSDQDLEREIEQWEFIDLLDGGEGNRPYRCECGMSLRYQYIVKNTRTGEIKKFGKNHFEFHTGIPATIVKDIIKGFEQIDYELDEILYKLENGWDRSIIKKIIDYKIEIPLEIYKQLQLRLPLLDKQMNKLSRFVREKEEELHKQEYMKKLERLKAEQAKRDSSVSRPAVKPVNAITRSNPKKLAKKPVLSSPLGTDAHRLIIQLLETNGTISVLEICEELDTIEHNFKGFFSTGKPLVFPQVAIILDQFVQQGICRLEKSNLDDRWYSVF</sequence>